<name>A0A5B7JLD9_PORTR</name>
<organism evidence="2 3">
    <name type="scientific">Portunus trituberculatus</name>
    <name type="common">Swimming crab</name>
    <name type="synonym">Neptunus trituberculatus</name>
    <dbReference type="NCBI Taxonomy" id="210409"/>
    <lineage>
        <taxon>Eukaryota</taxon>
        <taxon>Metazoa</taxon>
        <taxon>Ecdysozoa</taxon>
        <taxon>Arthropoda</taxon>
        <taxon>Crustacea</taxon>
        <taxon>Multicrustacea</taxon>
        <taxon>Malacostraca</taxon>
        <taxon>Eumalacostraca</taxon>
        <taxon>Eucarida</taxon>
        <taxon>Decapoda</taxon>
        <taxon>Pleocyemata</taxon>
        <taxon>Brachyura</taxon>
        <taxon>Eubrachyura</taxon>
        <taxon>Portunoidea</taxon>
        <taxon>Portunidae</taxon>
        <taxon>Portuninae</taxon>
        <taxon>Portunus</taxon>
    </lineage>
</organism>
<proteinExistence type="predicted"/>
<protein>
    <submittedName>
        <fullName evidence="2">Uncharacterized protein</fullName>
    </submittedName>
</protein>
<evidence type="ECO:0000313" key="2">
    <source>
        <dbReference type="EMBL" id="MPC93868.1"/>
    </source>
</evidence>
<keyword evidence="1" id="KW-0812">Transmembrane</keyword>
<reference evidence="2 3" key="1">
    <citation type="submission" date="2019-05" db="EMBL/GenBank/DDBJ databases">
        <title>Another draft genome of Portunus trituberculatus and its Hox gene families provides insights of decapod evolution.</title>
        <authorList>
            <person name="Jeong J.-H."/>
            <person name="Song I."/>
            <person name="Kim S."/>
            <person name="Choi T."/>
            <person name="Kim D."/>
            <person name="Ryu S."/>
            <person name="Kim W."/>
        </authorList>
    </citation>
    <scope>NUCLEOTIDE SEQUENCE [LARGE SCALE GENOMIC DNA]</scope>
    <source>
        <tissue evidence="2">Muscle</tissue>
    </source>
</reference>
<accession>A0A5B7JLD9</accession>
<evidence type="ECO:0000256" key="1">
    <source>
        <dbReference type="SAM" id="Phobius"/>
    </source>
</evidence>
<sequence>MMVVVVVVVVVVVMVVVVVVVVGWWWMWLLLQFYKMNHNSVTYPCDFMMDSKDRLARDVMSAGWPRHLVGGVGG</sequence>
<dbReference type="EMBL" id="VSRR010096397">
    <property type="protein sequence ID" value="MPC93868.1"/>
    <property type="molecule type" value="Genomic_DNA"/>
</dbReference>
<comment type="caution">
    <text evidence="2">The sequence shown here is derived from an EMBL/GenBank/DDBJ whole genome shotgun (WGS) entry which is preliminary data.</text>
</comment>
<keyword evidence="1" id="KW-1133">Transmembrane helix</keyword>
<feature type="transmembrane region" description="Helical" evidence="1">
    <location>
        <begin position="6"/>
        <end position="31"/>
    </location>
</feature>
<evidence type="ECO:0000313" key="3">
    <source>
        <dbReference type="Proteomes" id="UP000324222"/>
    </source>
</evidence>
<gene>
    <name evidence="2" type="ORF">E2C01_089013</name>
</gene>
<keyword evidence="3" id="KW-1185">Reference proteome</keyword>
<keyword evidence="1" id="KW-0472">Membrane</keyword>
<dbReference type="Proteomes" id="UP000324222">
    <property type="component" value="Unassembled WGS sequence"/>
</dbReference>
<dbReference type="AlphaFoldDB" id="A0A5B7JLD9"/>